<keyword evidence="1" id="KW-0472">Membrane</keyword>
<evidence type="ECO:0000313" key="2">
    <source>
        <dbReference type="EnsemblMetazoa" id="GPPI037894-PA"/>
    </source>
</evidence>
<evidence type="ECO:0000256" key="1">
    <source>
        <dbReference type="SAM" id="Phobius"/>
    </source>
</evidence>
<keyword evidence="1" id="KW-1133">Transmembrane helix</keyword>
<accession>A0A1B0BR25</accession>
<reference evidence="3" key="1">
    <citation type="submission" date="2015-01" db="EMBL/GenBank/DDBJ databases">
        <authorList>
            <person name="Aksoy S."/>
            <person name="Warren W."/>
            <person name="Wilson R.K."/>
        </authorList>
    </citation>
    <scope>NUCLEOTIDE SEQUENCE [LARGE SCALE GENOMIC DNA]</scope>
    <source>
        <strain evidence="3">IAEA</strain>
    </source>
</reference>
<feature type="transmembrane region" description="Helical" evidence="1">
    <location>
        <begin position="63"/>
        <end position="83"/>
    </location>
</feature>
<sequence length="248" mass="27441">MTTFSAFKSSMDLLTIRFLDRPFLPFFLAVSSVSLSAGCAVGVLVTFLLSVVVGLSGGGGGGAVASAASSFVSSVTSFSWYLYVRGGIHALHVARCKIFLQHRTAPDRVAHSDMQFFSFQLANTLYGQLKLNQNSSLISNDIFIRSTHNKYINGCFYVQLNTHISQLRMCMHVSRYYKGTICSTLNLMIWIWLPPISIVLYKPLTFLAASTILITLHRIGRNCYYNWVEEDVADDNAAVIPAKADNDV</sequence>
<reference evidence="2" key="2">
    <citation type="submission" date="2020-05" db="UniProtKB">
        <authorList>
            <consortium name="EnsemblMetazoa"/>
        </authorList>
    </citation>
    <scope>IDENTIFICATION</scope>
    <source>
        <strain evidence="2">IAEA</strain>
    </source>
</reference>
<dbReference type="Proteomes" id="UP000092460">
    <property type="component" value="Unassembled WGS sequence"/>
</dbReference>
<keyword evidence="3" id="KW-1185">Reference proteome</keyword>
<proteinExistence type="predicted"/>
<feature type="transmembrane region" description="Helical" evidence="1">
    <location>
        <begin position="176"/>
        <end position="193"/>
    </location>
</feature>
<feature type="transmembrane region" description="Helical" evidence="1">
    <location>
        <begin position="26"/>
        <end position="51"/>
    </location>
</feature>
<dbReference type="AlphaFoldDB" id="A0A1B0BR25"/>
<dbReference type="EnsemblMetazoa" id="GPPI037894-RA">
    <property type="protein sequence ID" value="GPPI037894-PA"/>
    <property type="gene ID" value="GPPI037894"/>
</dbReference>
<dbReference type="VEuPathDB" id="VectorBase:GPPI037894"/>
<name>A0A1B0BR25_9MUSC</name>
<evidence type="ECO:0000313" key="3">
    <source>
        <dbReference type="Proteomes" id="UP000092460"/>
    </source>
</evidence>
<keyword evidence="1" id="KW-0812">Transmembrane</keyword>
<dbReference type="EMBL" id="JXJN01018875">
    <property type="status" value="NOT_ANNOTATED_CDS"/>
    <property type="molecule type" value="Genomic_DNA"/>
</dbReference>
<organism evidence="2 3">
    <name type="scientific">Glossina palpalis gambiensis</name>
    <dbReference type="NCBI Taxonomy" id="67801"/>
    <lineage>
        <taxon>Eukaryota</taxon>
        <taxon>Metazoa</taxon>
        <taxon>Ecdysozoa</taxon>
        <taxon>Arthropoda</taxon>
        <taxon>Hexapoda</taxon>
        <taxon>Insecta</taxon>
        <taxon>Pterygota</taxon>
        <taxon>Neoptera</taxon>
        <taxon>Endopterygota</taxon>
        <taxon>Diptera</taxon>
        <taxon>Brachycera</taxon>
        <taxon>Muscomorpha</taxon>
        <taxon>Hippoboscoidea</taxon>
        <taxon>Glossinidae</taxon>
        <taxon>Glossina</taxon>
    </lineage>
</organism>
<protein>
    <submittedName>
        <fullName evidence="2">Uncharacterized protein</fullName>
    </submittedName>
</protein>